<organism evidence="1">
    <name type="scientific">marine sediment metagenome</name>
    <dbReference type="NCBI Taxonomy" id="412755"/>
    <lineage>
        <taxon>unclassified sequences</taxon>
        <taxon>metagenomes</taxon>
        <taxon>ecological metagenomes</taxon>
    </lineage>
</organism>
<name>X0U048_9ZZZZ</name>
<proteinExistence type="predicted"/>
<gene>
    <name evidence="1" type="ORF">S01H1_22148</name>
</gene>
<dbReference type="EMBL" id="BARS01012436">
    <property type="protein sequence ID" value="GAF99188.1"/>
    <property type="molecule type" value="Genomic_DNA"/>
</dbReference>
<dbReference type="AlphaFoldDB" id="X0U048"/>
<sequence length="205" mass="23543">NGDLVASKSAYIANEKELKEFNAGLAKQLKDEKGKVVTFNNIVFQLRQDSADLQKNLADLKSEYEKPKQVNDSTWNVDWLLSYVYDSTNYDIFDGRTQVGLRGPEGYFKDITLTHNKTWMLNRNSQIGLTWGQKYEDGKLKVFAKTAHPAFQAQLLEGTYVDYPKKRHWFTGFGIGPQLSVGYDFLHNQPAFMIGVGIHYNIYQR</sequence>
<reference evidence="1" key="1">
    <citation type="journal article" date="2014" name="Front. Microbiol.">
        <title>High frequency of phylogenetically diverse reductive dehalogenase-homologous genes in deep subseafloor sedimentary metagenomes.</title>
        <authorList>
            <person name="Kawai M."/>
            <person name="Futagami T."/>
            <person name="Toyoda A."/>
            <person name="Takaki Y."/>
            <person name="Nishi S."/>
            <person name="Hori S."/>
            <person name="Arai W."/>
            <person name="Tsubouchi T."/>
            <person name="Morono Y."/>
            <person name="Uchiyama I."/>
            <person name="Ito T."/>
            <person name="Fujiyama A."/>
            <person name="Inagaki F."/>
            <person name="Takami H."/>
        </authorList>
    </citation>
    <scope>NUCLEOTIDE SEQUENCE</scope>
    <source>
        <strain evidence="1">Expedition CK06-06</strain>
    </source>
</reference>
<feature type="non-terminal residue" evidence="1">
    <location>
        <position position="1"/>
    </location>
</feature>
<comment type="caution">
    <text evidence="1">The sequence shown here is derived from an EMBL/GenBank/DDBJ whole genome shotgun (WGS) entry which is preliminary data.</text>
</comment>
<protein>
    <submittedName>
        <fullName evidence="1">Uncharacterized protein</fullName>
    </submittedName>
</protein>
<evidence type="ECO:0000313" key="1">
    <source>
        <dbReference type="EMBL" id="GAF99188.1"/>
    </source>
</evidence>
<accession>X0U048</accession>